<dbReference type="CDD" id="cd00082">
    <property type="entry name" value="HisKA"/>
    <property type="match status" value="1"/>
</dbReference>
<dbReference type="SUPFAM" id="SSF55781">
    <property type="entry name" value="GAF domain-like"/>
    <property type="match status" value="1"/>
</dbReference>
<evidence type="ECO:0000313" key="11">
    <source>
        <dbReference type="EMBL" id="BCX82645.1"/>
    </source>
</evidence>
<evidence type="ECO:0000259" key="10">
    <source>
        <dbReference type="PROSITE" id="PS50109"/>
    </source>
</evidence>
<evidence type="ECO:0000256" key="9">
    <source>
        <dbReference type="SAM" id="Phobius"/>
    </source>
</evidence>
<name>A0AAU9C1P7_9GAMM</name>
<keyword evidence="8" id="KW-0902">Two-component regulatory system</keyword>
<keyword evidence="3" id="KW-0597">Phosphoprotein</keyword>
<evidence type="ECO:0000256" key="7">
    <source>
        <dbReference type="ARBA" id="ARBA00022840"/>
    </source>
</evidence>
<feature type="transmembrane region" description="Helical" evidence="9">
    <location>
        <begin position="254"/>
        <end position="275"/>
    </location>
</feature>
<keyword evidence="12" id="KW-1185">Reference proteome</keyword>
<dbReference type="KEGG" id="mcau:MIT9_P2231"/>
<dbReference type="RefSeq" id="WP_317705036.1">
    <property type="nucleotide sequence ID" value="NZ_AP024714.1"/>
</dbReference>
<evidence type="ECO:0000256" key="6">
    <source>
        <dbReference type="ARBA" id="ARBA00022777"/>
    </source>
</evidence>
<feature type="transmembrane region" description="Helical" evidence="9">
    <location>
        <begin position="126"/>
        <end position="143"/>
    </location>
</feature>
<dbReference type="Proteomes" id="UP001321825">
    <property type="component" value="Chromosome"/>
</dbReference>
<proteinExistence type="predicted"/>
<dbReference type="InterPro" id="IPR014265">
    <property type="entry name" value="XrtA/PrsK"/>
</dbReference>
<keyword evidence="4" id="KW-0808">Transferase</keyword>
<dbReference type="Gene3D" id="3.30.450.40">
    <property type="match status" value="1"/>
</dbReference>
<comment type="catalytic activity">
    <reaction evidence="1">
        <text>ATP + protein L-histidine = ADP + protein N-phospho-L-histidine.</text>
        <dbReference type="EC" id="2.7.13.3"/>
    </reaction>
</comment>
<dbReference type="AlphaFoldDB" id="A0AAU9C1P7"/>
<dbReference type="InterPro" id="IPR005467">
    <property type="entry name" value="His_kinase_dom"/>
</dbReference>
<evidence type="ECO:0000256" key="3">
    <source>
        <dbReference type="ARBA" id="ARBA00022553"/>
    </source>
</evidence>
<sequence length="693" mass="78087">MNGWIGAVSYGIGAAAYLVLGLTLAAGWRGRRHGGLLLLAIAGTALWAAVNAWQLAYHTVPLAWLWSLETGHLLLWLVFLWQLLPDGGRLRRWRFASYVLGGMLLAYHWSAPWVDGFLGAWQVTEWPLMGQLLLALTGLVLLEQLYRNLHPERRWAVKFLCLALGTLFAYEFYLYADALLFKRINAELWQARGLISALLVPLLAVSAVRNPDWSIDAFVSRDVVFHSTALFGAGLYLLTMAAAGYYVRLYGGEWGRVLQAAFLVAALVLLAVLLFSGQLRARLRIFLNKHFFNYRYDYRKEWLRITAVLSQDDDGTPLGERVIRALAELVESPGGALWVRSDSGRYLQRADWGGQTGEIPWIEADDPAIAFMKRREWVIDLDELQRLPELYEALSRPPWLADCRDAWLLVPLFHGHELWGMVLLLRPRVPLDCNWEVIDVLKTAGRQAAGFLAFEETAARLLEARQFEGFNRLSAFVVHDLKNLIAQLSLVVRNAERHAGNPEFFRDAMTTVEHAVGKMSRLLEQLKSMGKAQQSERIALRPLLEEVVSARAGQLPRPQFVCETREEMWVEGQAERLASAFEHVIQNAQEAAGKRGRVRVRLARQGRQAIVEVEDNGPGMDAAFIRQRLFKPFETTKGLTGMGIGAYESREYARQMGGDLVVRSAPGEGSCFRFVLPLAVQENHTDCDKKVPA</sequence>
<evidence type="ECO:0000256" key="1">
    <source>
        <dbReference type="ARBA" id="ARBA00000085"/>
    </source>
</evidence>
<keyword evidence="5" id="KW-0547">Nucleotide-binding</keyword>
<dbReference type="Gene3D" id="3.30.565.10">
    <property type="entry name" value="Histidine kinase-like ATPase, C-terminal domain"/>
    <property type="match status" value="1"/>
</dbReference>
<dbReference type="PROSITE" id="PS50109">
    <property type="entry name" value="HIS_KIN"/>
    <property type="match status" value="1"/>
</dbReference>
<dbReference type="InterPro" id="IPR004358">
    <property type="entry name" value="Sig_transdc_His_kin-like_C"/>
</dbReference>
<dbReference type="PANTHER" id="PTHR43065:SF10">
    <property type="entry name" value="PEROXIDE STRESS-ACTIVATED HISTIDINE KINASE MAK3"/>
    <property type="match status" value="1"/>
</dbReference>
<evidence type="ECO:0000256" key="8">
    <source>
        <dbReference type="ARBA" id="ARBA00023012"/>
    </source>
</evidence>
<feature type="domain" description="Histidine kinase" evidence="10">
    <location>
        <begin position="476"/>
        <end position="680"/>
    </location>
</feature>
<accession>A0AAU9C1P7</accession>
<dbReference type="SMART" id="SM00387">
    <property type="entry name" value="HATPase_c"/>
    <property type="match status" value="1"/>
</dbReference>
<evidence type="ECO:0000256" key="4">
    <source>
        <dbReference type="ARBA" id="ARBA00022679"/>
    </source>
</evidence>
<reference evidence="12" key="1">
    <citation type="journal article" date="2024" name="Int. J. Syst. Evol. Microbiol.">
        <title>Methylomarinovum tepidoasis sp. nov., a moderately thermophilic methanotroph of the family Methylothermaceae isolated from a deep-sea hydrothermal field.</title>
        <authorList>
            <person name="Hirayama H."/>
            <person name="Takaki Y."/>
            <person name="Abe M."/>
            <person name="Miyazaki M."/>
            <person name="Uematsu K."/>
            <person name="Matsui Y."/>
            <person name="Takai K."/>
        </authorList>
    </citation>
    <scope>NUCLEOTIDE SEQUENCE [LARGE SCALE GENOMIC DNA]</scope>
    <source>
        <strain evidence="12">IT-9</strain>
    </source>
</reference>
<feature type="transmembrane region" description="Helical" evidence="9">
    <location>
        <begin position="6"/>
        <end position="28"/>
    </location>
</feature>
<dbReference type="InterPro" id="IPR003661">
    <property type="entry name" value="HisK_dim/P_dom"/>
</dbReference>
<feature type="transmembrane region" description="Helical" evidence="9">
    <location>
        <begin position="229"/>
        <end position="248"/>
    </location>
</feature>
<dbReference type="InterPro" id="IPR036890">
    <property type="entry name" value="HATPase_C_sf"/>
</dbReference>
<keyword evidence="6" id="KW-0418">Kinase</keyword>
<dbReference type="InterPro" id="IPR029016">
    <property type="entry name" value="GAF-like_dom_sf"/>
</dbReference>
<keyword evidence="9" id="KW-0472">Membrane</keyword>
<keyword evidence="9" id="KW-1133">Transmembrane helix</keyword>
<dbReference type="PANTHER" id="PTHR43065">
    <property type="entry name" value="SENSOR HISTIDINE KINASE"/>
    <property type="match status" value="1"/>
</dbReference>
<feature type="transmembrane region" description="Helical" evidence="9">
    <location>
        <begin position="95"/>
        <end position="114"/>
    </location>
</feature>
<feature type="transmembrane region" description="Helical" evidence="9">
    <location>
        <begin position="155"/>
        <end position="176"/>
    </location>
</feature>
<evidence type="ECO:0000313" key="12">
    <source>
        <dbReference type="Proteomes" id="UP001321825"/>
    </source>
</evidence>
<dbReference type="PRINTS" id="PR00344">
    <property type="entry name" value="BCTRLSENSOR"/>
</dbReference>
<dbReference type="SUPFAM" id="SSF55874">
    <property type="entry name" value="ATPase domain of HSP90 chaperone/DNA topoisomerase II/histidine kinase"/>
    <property type="match status" value="1"/>
</dbReference>
<evidence type="ECO:0000256" key="2">
    <source>
        <dbReference type="ARBA" id="ARBA00012438"/>
    </source>
</evidence>
<dbReference type="NCBIfam" id="TIGR02916">
    <property type="entry name" value="PEP_his_kin"/>
    <property type="match status" value="1"/>
</dbReference>
<feature type="transmembrane region" description="Helical" evidence="9">
    <location>
        <begin position="63"/>
        <end position="83"/>
    </location>
</feature>
<dbReference type="GO" id="GO:0005524">
    <property type="term" value="F:ATP binding"/>
    <property type="evidence" value="ECO:0007669"/>
    <property type="project" value="UniProtKB-KW"/>
</dbReference>
<evidence type="ECO:0000256" key="5">
    <source>
        <dbReference type="ARBA" id="ARBA00022741"/>
    </source>
</evidence>
<dbReference type="Pfam" id="PF02518">
    <property type="entry name" value="HATPase_c"/>
    <property type="match status" value="1"/>
</dbReference>
<dbReference type="EC" id="2.7.13.3" evidence="2"/>
<keyword evidence="9" id="KW-0812">Transmembrane</keyword>
<dbReference type="EMBL" id="AP024714">
    <property type="protein sequence ID" value="BCX82645.1"/>
    <property type="molecule type" value="Genomic_DNA"/>
</dbReference>
<feature type="transmembrane region" description="Helical" evidence="9">
    <location>
        <begin position="35"/>
        <end position="57"/>
    </location>
</feature>
<organism evidence="11 12">
    <name type="scientific">Methylomarinovum caldicuralii</name>
    <dbReference type="NCBI Taxonomy" id="438856"/>
    <lineage>
        <taxon>Bacteria</taxon>
        <taxon>Pseudomonadati</taxon>
        <taxon>Pseudomonadota</taxon>
        <taxon>Gammaproteobacteria</taxon>
        <taxon>Methylococcales</taxon>
        <taxon>Methylothermaceae</taxon>
        <taxon>Methylomarinovum</taxon>
    </lineage>
</organism>
<gene>
    <name evidence="11" type="ORF">MIT9_P2231</name>
</gene>
<protein>
    <recommendedName>
        <fullName evidence="2">histidine kinase</fullName>
        <ecNumber evidence="2">2.7.13.3</ecNumber>
    </recommendedName>
</protein>
<dbReference type="GO" id="GO:0000155">
    <property type="term" value="F:phosphorelay sensor kinase activity"/>
    <property type="evidence" value="ECO:0007669"/>
    <property type="project" value="InterPro"/>
</dbReference>
<dbReference type="InterPro" id="IPR003594">
    <property type="entry name" value="HATPase_dom"/>
</dbReference>
<keyword evidence="7" id="KW-0067">ATP-binding</keyword>